<sequence length="150" mass="16164">MENRILVSVAILLVSSYFACAAYTDCGSQDGSIVDIQITNCPASSRRCTLKRNTNATMVINFTPSTPSTSLKAVVHGLIMGVPVPFDLPNPDGCKDSGLSCPLTPGTTYKYTTTMPISTSYPRITLDIKWELVDSDQKDVICAQIPARIA</sequence>
<evidence type="ECO:0000256" key="4">
    <source>
        <dbReference type="ARBA" id="ARBA00022729"/>
    </source>
</evidence>
<dbReference type="OrthoDB" id="4937502at2759"/>
<evidence type="ECO:0000256" key="5">
    <source>
        <dbReference type="ARBA" id="ARBA00023157"/>
    </source>
</evidence>
<dbReference type="InterPro" id="IPR014756">
    <property type="entry name" value="Ig_E-set"/>
</dbReference>
<dbReference type="KEGG" id="soy:115890351"/>
<dbReference type="GeneID" id="115890351"/>
<dbReference type="InParanoid" id="A0A6J2YSX4"/>
<evidence type="ECO:0000256" key="6">
    <source>
        <dbReference type="SAM" id="SignalP"/>
    </source>
</evidence>
<evidence type="ECO:0000313" key="9">
    <source>
        <dbReference type="RefSeq" id="XP_030766412.1"/>
    </source>
</evidence>
<evidence type="ECO:0000256" key="3">
    <source>
        <dbReference type="ARBA" id="ARBA00022525"/>
    </source>
</evidence>
<dbReference type="GO" id="GO:0032934">
    <property type="term" value="F:sterol binding"/>
    <property type="evidence" value="ECO:0007669"/>
    <property type="project" value="InterPro"/>
</dbReference>
<evidence type="ECO:0000256" key="1">
    <source>
        <dbReference type="ARBA" id="ARBA00004613"/>
    </source>
</evidence>
<dbReference type="Pfam" id="PF02221">
    <property type="entry name" value="E1_DerP2_DerF2"/>
    <property type="match status" value="1"/>
</dbReference>
<dbReference type="CDD" id="cd00916">
    <property type="entry name" value="Npc2_like"/>
    <property type="match status" value="1"/>
</dbReference>
<keyword evidence="4 6" id="KW-0732">Signal</keyword>
<dbReference type="FunFam" id="2.60.40.770:FF:000001">
    <property type="entry name" value="NPC intracellular cholesterol transporter 2"/>
    <property type="match status" value="1"/>
</dbReference>
<evidence type="ECO:0000256" key="2">
    <source>
        <dbReference type="ARBA" id="ARBA00006370"/>
    </source>
</evidence>
<gene>
    <name evidence="9" type="primary">LOC115890351</name>
</gene>
<keyword evidence="3" id="KW-0964">Secreted</keyword>
<keyword evidence="5" id="KW-1015">Disulfide bond</keyword>
<reference evidence="9" key="1">
    <citation type="submission" date="2025-08" db="UniProtKB">
        <authorList>
            <consortium name="RefSeq"/>
        </authorList>
    </citation>
    <scope>IDENTIFICATION</scope>
    <source>
        <tissue evidence="9">Gonads</tissue>
    </source>
</reference>
<organism evidence="8 9">
    <name type="scientific">Sitophilus oryzae</name>
    <name type="common">Rice weevil</name>
    <name type="synonym">Curculio oryzae</name>
    <dbReference type="NCBI Taxonomy" id="7048"/>
    <lineage>
        <taxon>Eukaryota</taxon>
        <taxon>Metazoa</taxon>
        <taxon>Ecdysozoa</taxon>
        <taxon>Arthropoda</taxon>
        <taxon>Hexapoda</taxon>
        <taxon>Insecta</taxon>
        <taxon>Pterygota</taxon>
        <taxon>Neoptera</taxon>
        <taxon>Endopterygota</taxon>
        <taxon>Coleoptera</taxon>
        <taxon>Polyphaga</taxon>
        <taxon>Cucujiformia</taxon>
        <taxon>Curculionidae</taxon>
        <taxon>Dryophthorinae</taxon>
        <taxon>Sitophilus</taxon>
    </lineage>
</organism>
<dbReference type="InterPro" id="IPR039670">
    <property type="entry name" value="NPC2-like"/>
</dbReference>
<evidence type="ECO:0000259" key="7">
    <source>
        <dbReference type="SMART" id="SM00737"/>
    </source>
</evidence>
<accession>A0A6J2YSX4</accession>
<comment type="subcellular location">
    <subcellularLocation>
        <location evidence="1">Secreted</location>
    </subcellularLocation>
</comment>
<dbReference type="Proteomes" id="UP000504635">
    <property type="component" value="Unplaced"/>
</dbReference>
<feature type="signal peptide" evidence="6">
    <location>
        <begin position="1"/>
        <end position="21"/>
    </location>
</feature>
<comment type="similarity">
    <text evidence="2">Belongs to the NPC2 family.</text>
</comment>
<dbReference type="FunCoup" id="A0A6J2YSX4">
    <property type="interactions" value="713"/>
</dbReference>
<keyword evidence="8" id="KW-1185">Reference proteome</keyword>
<evidence type="ECO:0000313" key="8">
    <source>
        <dbReference type="Proteomes" id="UP000504635"/>
    </source>
</evidence>
<dbReference type="SMART" id="SM00737">
    <property type="entry name" value="ML"/>
    <property type="match status" value="1"/>
</dbReference>
<dbReference type="GO" id="GO:0032367">
    <property type="term" value="P:intracellular cholesterol transport"/>
    <property type="evidence" value="ECO:0007669"/>
    <property type="project" value="InterPro"/>
</dbReference>
<dbReference type="InterPro" id="IPR003172">
    <property type="entry name" value="ML_dom"/>
</dbReference>
<dbReference type="PANTHER" id="PTHR11306">
    <property type="entry name" value="NIEMANN PICK TYPE C2 PROTEIN NPC2-RELATED"/>
    <property type="match status" value="1"/>
</dbReference>
<dbReference type="AlphaFoldDB" id="A0A6J2YSX4"/>
<name>A0A6J2YSX4_SITOR</name>
<dbReference type="PANTHER" id="PTHR11306:SF68">
    <property type="entry name" value="NPC INTRACELLULAR CHOLESTEROL TRANSPORTER 2"/>
    <property type="match status" value="1"/>
</dbReference>
<protein>
    <submittedName>
        <fullName evidence="9">Ecdysteroid-regulated 16 kDa protein-like</fullName>
    </submittedName>
</protein>
<proteinExistence type="inferred from homology"/>
<dbReference type="GO" id="GO:0005576">
    <property type="term" value="C:extracellular region"/>
    <property type="evidence" value="ECO:0007669"/>
    <property type="project" value="UniProtKB-SubCell"/>
</dbReference>
<dbReference type="RefSeq" id="XP_030766412.1">
    <property type="nucleotide sequence ID" value="XM_030910552.1"/>
</dbReference>
<feature type="chain" id="PRO_5026708686" evidence="6">
    <location>
        <begin position="22"/>
        <end position="150"/>
    </location>
</feature>
<feature type="domain" description="MD-2-related lipid-recognition" evidence="7">
    <location>
        <begin position="23"/>
        <end position="147"/>
    </location>
</feature>
<dbReference type="SUPFAM" id="SSF81296">
    <property type="entry name" value="E set domains"/>
    <property type="match status" value="1"/>
</dbReference>
<dbReference type="Gene3D" id="2.60.40.770">
    <property type="match status" value="1"/>
</dbReference>
<dbReference type="InterPro" id="IPR033916">
    <property type="entry name" value="ML_Npc2-like"/>
</dbReference>